<dbReference type="InterPro" id="IPR023796">
    <property type="entry name" value="Serpin_dom"/>
</dbReference>
<dbReference type="InterPro" id="IPR042178">
    <property type="entry name" value="Serpin_sf_1"/>
</dbReference>
<feature type="compositionally biased region" description="Basic and acidic residues" evidence="3">
    <location>
        <begin position="398"/>
        <end position="443"/>
    </location>
</feature>
<evidence type="ECO:0000313" key="6">
    <source>
        <dbReference type="Proteomes" id="UP001470230"/>
    </source>
</evidence>
<accession>A0ABR2GWB5</accession>
<sequence length="840" mass="95583">MDVKHVLYRFAFTIYSKIGREFQENAVYSPYLSFISTIASAAISPDEVVYSNFIQFAGLTENLSSEEVVSILQNIIQNSETIPVSSPYFIELLNQFSKKENNKDIAFNYMKLSEQYLMFTHIKNHIIESFPDIKFDSDDTLFLHFSDYYNAHKKDKKIQNFLKSIEVPILRLRKAPTVISSNLIYINTNNKRDFQSKLTEVCSKLRIDLQSSTFPQPAVDQINQTIDEHTNGMIKQILTEESVEKDIDILNVNSILFDAKWEKNFSAVDMQDFHLYSGEKRKIKTMILRHKKCNYFENENIQVLQLNYACSHYSMVYILNKNSQSVQISNNELEKAIDSLKVTDVYMEIPRFEAEFGPASIDSCFPPDLCKDANKNYMKIIQKVKIGNYEEGTSPTPPDKEKRRSANPKTQEKGSKNEKQADKNEEVENREESKETLEEKQAEQEATLAGDQTDKNEEGNQNQASQNETKEISQANQDLYLQQIRATNISETQEVPQATFLTENSVISSNESVAPSVADSEQESMESRPLSEVRPESKNNRINTATSPTTSSTDIHITSPPLSPAADEEAAGVNEEEDEEDGCDRNGAEVEFLCNHPFLFFVINRASNVILFMGTITDPVAVDLQPLTVEQRTENFLASIRGDELPFPPKEEEGIGHQGSIWDEIEQIGDSVSNDQSDLPPTPKEDEVVDEKKDDEKVDDQIGGLESRIDNDLLEYVYEGKPKPPPNKKMINHMFGYESKKKKTFSSFSPWSNVVFYKAKSALSPYKAIEKPKYPREPRLPPLPPLSDLSTTNWDELEKELEESGMPALHSSAIKKNTPKLVEPKPNAVLSLRTVKKKRF</sequence>
<dbReference type="SMART" id="SM00093">
    <property type="entry name" value="SERPIN"/>
    <property type="match status" value="1"/>
</dbReference>
<evidence type="ECO:0000256" key="3">
    <source>
        <dbReference type="SAM" id="MobiDB-lite"/>
    </source>
</evidence>
<feature type="region of interest" description="Disordered" evidence="3">
    <location>
        <begin position="772"/>
        <end position="793"/>
    </location>
</feature>
<dbReference type="SUPFAM" id="SSF56574">
    <property type="entry name" value="Serpins"/>
    <property type="match status" value="2"/>
</dbReference>
<comment type="caution">
    <text evidence="5">The sequence shown here is derived from an EMBL/GenBank/DDBJ whole genome shotgun (WGS) entry which is preliminary data.</text>
</comment>
<dbReference type="PANTHER" id="PTHR11461:SF211">
    <property type="entry name" value="GH10112P-RELATED"/>
    <property type="match status" value="1"/>
</dbReference>
<name>A0ABR2GWB5_9EUKA</name>
<dbReference type="InterPro" id="IPR042185">
    <property type="entry name" value="Serpin_sf_2"/>
</dbReference>
<gene>
    <name evidence="5" type="ORF">M9Y10_035628</name>
</gene>
<feature type="compositionally biased region" description="Basic and acidic residues" evidence="3">
    <location>
        <begin position="683"/>
        <end position="699"/>
    </location>
</feature>
<keyword evidence="6" id="KW-1185">Reference proteome</keyword>
<comment type="similarity">
    <text evidence="1 2">Belongs to the serpin family.</text>
</comment>
<organism evidence="5 6">
    <name type="scientific">Tritrichomonas musculus</name>
    <dbReference type="NCBI Taxonomy" id="1915356"/>
    <lineage>
        <taxon>Eukaryota</taxon>
        <taxon>Metamonada</taxon>
        <taxon>Parabasalia</taxon>
        <taxon>Tritrichomonadida</taxon>
        <taxon>Tritrichomonadidae</taxon>
        <taxon>Tritrichomonas</taxon>
    </lineage>
</organism>
<dbReference type="Proteomes" id="UP001470230">
    <property type="component" value="Unassembled WGS sequence"/>
</dbReference>
<dbReference type="InterPro" id="IPR000215">
    <property type="entry name" value="Serpin_fam"/>
</dbReference>
<dbReference type="InterPro" id="IPR036186">
    <property type="entry name" value="Serpin_sf"/>
</dbReference>
<dbReference type="PROSITE" id="PS00284">
    <property type="entry name" value="SERPIN"/>
    <property type="match status" value="1"/>
</dbReference>
<evidence type="ECO:0000256" key="2">
    <source>
        <dbReference type="RuleBase" id="RU000411"/>
    </source>
</evidence>
<feature type="region of interest" description="Disordered" evidence="3">
    <location>
        <begin position="671"/>
        <end position="699"/>
    </location>
</feature>
<feature type="domain" description="Serpin" evidence="4">
    <location>
        <begin position="90"/>
        <end position="619"/>
    </location>
</feature>
<dbReference type="Pfam" id="PF00079">
    <property type="entry name" value="Serpin"/>
    <property type="match status" value="2"/>
</dbReference>
<feature type="compositionally biased region" description="Polar residues" evidence="3">
    <location>
        <begin position="459"/>
        <end position="475"/>
    </location>
</feature>
<proteinExistence type="inferred from homology"/>
<dbReference type="Gene3D" id="3.30.497.10">
    <property type="entry name" value="Antithrombin, subunit I, domain 2"/>
    <property type="match status" value="1"/>
</dbReference>
<dbReference type="PANTHER" id="PTHR11461">
    <property type="entry name" value="SERINE PROTEASE INHIBITOR, SERPIN"/>
    <property type="match status" value="1"/>
</dbReference>
<feature type="compositionally biased region" description="Basic and acidic residues" evidence="3">
    <location>
        <begin position="525"/>
        <end position="539"/>
    </location>
</feature>
<feature type="region of interest" description="Disordered" evidence="3">
    <location>
        <begin position="509"/>
        <end position="584"/>
    </location>
</feature>
<evidence type="ECO:0000259" key="4">
    <source>
        <dbReference type="SMART" id="SM00093"/>
    </source>
</evidence>
<feature type="compositionally biased region" description="Acidic residues" evidence="3">
    <location>
        <begin position="566"/>
        <end position="582"/>
    </location>
</feature>
<evidence type="ECO:0000256" key="1">
    <source>
        <dbReference type="ARBA" id="ARBA00009500"/>
    </source>
</evidence>
<feature type="compositionally biased region" description="Polar residues" evidence="3">
    <location>
        <begin position="540"/>
        <end position="556"/>
    </location>
</feature>
<protein>
    <recommendedName>
        <fullName evidence="4">Serpin domain-containing protein</fullName>
    </recommendedName>
</protein>
<dbReference type="EMBL" id="JAPFFF010000056">
    <property type="protein sequence ID" value="KAK8838208.1"/>
    <property type="molecule type" value="Genomic_DNA"/>
</dbReference>
<reference evidence="5 6" key="1">
    <citation type="submission" date="2024-04" db="EMBL/GenBank/DDBJ databases">
        <title>Tritrichomonas musculus Genome.</title>
        <authorList>
            <person name="Alves-Ferreira E."/>
            <person name="Grigg M."/>
            <person name="Lorenzi H."/>
            <person name="Galac M."/>
        </authorList>
    </citation>
    <scope>NUCLEOTIDE SEQUENCE [LARGE SCALE GENOMIC DNA]</scope>
    <source>
        <strain evidence="5 6">EAF2021</strain>
    </source>
</reference>
<evidence type="ECO:0000313" key="5">
    <source>
        <dbReference type="EMBL" id="KAK8838208.1"/>
    </source>
</evidence>
<feature type="region of interest" description="Disordered" evidence="3">
    <location>
        <begin position="388"/>
        <end position="475"/>
    </location>
</feature>
<dbReference type="InterPro" id="IPR023795">
    <property type="entry name" value="Serpin_CS"/>
</dbReference>
<dbReference type="Gene3D" id="2.30.39.10">
    <property type="entry name" value="Alpha-1-antitrypsin, domain 1"/>
    <property type="match status" value="2"/>
</dbReference>